<dbReference type="Proteomes" id="UP000234681">
    <property type="component" value="Chromosome 6"/>
</dbReference>
<protein>
    <submittedName>
        <fullName evidence="1">RCG61505</fullName>
    </submittedName>
</protein>
<accession>A6HC63</accession>
<dbReference type="EMBL" id="CH473947">
    <property type="protein sequence ID" value="EDM03618.1"/>
    <property type="molecule type" value="Genomic_DNA"/>
</dbReference>
<organism evidence="1 2">
    <name type="scientific">Rattus norvegicus</name>
    <name type="common">Rat</name>
    <dbReference type="NCBI Taxonomy" id="10116"/>
    <lineage>
        <taxon>Eukaryota</taxon>
        <taxon>Metazoa</taxon>
        <taxon>Chordata</taxon>
        <taxon>Craniata</taxon>
        <taxon>Vertebrata</taxon>
        <taxon>Euteleostomi</taxon>
        <taxon>Mammalia</taxon>
        <taxon>Eutheria</taxon>
        <taxon>Euarchontoglires</taxon>
        <taxon>Glires</taxon>
        <taxon>Rodentia</taxon>
        <taxon>Myomorpha</taxon>
        <taxon>Muroidea</taxon>
        <taxon>Muridae</taxon>
        <taxon>Murinae</taxon>
        <taxon>Rattus</taxon>
    </lineage>
</organism>
<sequence length="15" mass="1677">MTYMCSLLGTMTIPD</sequence>
<name>A6HC63_RAT</name>
<gene>
    <name evidence="1" type="ORF">rCG_61505</name>
</gene>
<proteinExistence type="predicted"/>
<evidence type="ECO:0000313" key="1">
    <source>
        <dbReference type="EMBL" id="EDM03618.1"/>
    </source>
</evidence>
<reference evidence="2" key="1">
    <citation type="submission" date="2005-09" db="EMBL/GenBank/DDBJ databases">
        <authorList>
            <person name="Mural R.J."/>
            <person name="Li P.W."/>
            <person name="Adams M.D."/>
            <person name="Amanatides P.G."/>
            <person name="Baden-Tillson H."/>
            <person name="Barnstead M."/>
            <person name="Chin S.H."/>
            <person name="Dew I."/>
            <person name="Evans C.A."/>
            <person name="Ferriera S."/>
            <person name="Flanigan M."/>
            <person name="Fosler C."/>
            <person name="Glodek A."/>
            <person name="Gu Z."/>
            <person name="Holt R.A."/>
            <person name="Jennings D."/>
            <person name="Kraft C.L."/>
            <person name="Lu F."/>
            <person name="Nguyen T."/>
            <person name="Nusskern D.R."/>
            <person name="Pfannkoch C.M."/>
            <person name="Sitter C."/>
            <person name="Sutton G.G."/>
            <person name="Venter J.C."/>
            <person name="Wang Z."/>
            <person name="Woodage T."/>
            <person name="Zheng X.H."/>
            <person name="Zhong F."/>
        </authorList>
    </citation>
    <scope>NUCLEOTIDE SEQUENCE [LARGE SCALE GENOMIC DNA]</scope>
    <source>
        <strain>BN</strain>
        <strain evidence="2">Sprague-Dawley</strain>
    </source>
</reference>
<evidence type="ECO:0000313" key="2">
    <source>
        <dbReference type="Proteomes" id="UP000234681"/>
    </source>
</evidence>